<evidence type="ECO:0000313" key="8">
    <source>
        <dbReference type="Proteomes" id="UP001165289"/>
    </source>
</evidence>
<keyword evidence="8" id="KW-1185">Reference proteome</keyword>
<keyword evidence="2 3" id="KW-0727">SH2 domain</keyword>
<dbReference type="SUPFAM" id="SSF55550">
    <property type="entry name" value="SH2 domain"/>
    <property type="match status" value="1"/>
</dbReference>
<dbReference type="SMART" id="SM00252">
    <property type="entry name" value="SH2"/>
    <property type="match status" value="1"/>
</dbReference>
<proteinExistence type="predicted"/>
<sequence>MEAVSLYDFHATSNDELSFKKGSTVKVLNMDDDPNWWKAEQAGKEGLVPRNYIHLKPHPWHKGVIPRAEAERILMKQPNDGAFLVRNSETVPGEFSLSVKYGQAVQHFRVIRDSFGKYSIWVLKQDSINELVNYHRTNSLSKEKELFLKDMLEIETYVAAYDFEPQEYGELKLRRGDIVSVTDKTDKNWWKGVSGGKEGLFPATYIKKSDT</sequence>
<evidence type="ECO:0000256" key="2">
    <source>
        <dbReference type="ARBA" id="ARBA00022999"/>
    </source>
</evidence>
<dbReference type="CDD" id="cd09941">
    <property type="entry name" value="SH2_Grb2_like"/>
    <property type="match status" value="1"/>
</dbReference>
<dbReference type="EMBL" id="JAKMXF010000111">
    <property type="protein sequence ID" value="KAI6657709.1"/>
    <property type="molecule type" value="Genomic_DNA"/>
</dbReference>
<dbReference type="PANTHER" id="PTHR46037">
    <property type="entry name" value="PROTEIN ENHANCER OF SEVENLESS 2B"/>
    <property type="match status" value="1"/>
</dbReference>
<evidence type="ECO:0000313" key="7">
    <source>
        <dbReference type="EMBL" id="KAI6657709.1"/>
    </source>
</evidence>
<feature type="domain" description="SH3" evidence="6">
    <location>
        <begin position="1"/>
        <end position="58"/>
    </location>
</feature>
<dbReference type="SMART" id="SM00326">
    <property type="entry name" value="SH3"/>
    <property type="match status" value="2"/>
</dbReference>
<dbReference type="PRINTS" id="PR00452">
    <property type="entry name" value="SH3DOMAIN"/>
</dbReference>
<dbReference type="PROSITE" id="PS50001">
    <property type="entry name" value="SH2"/>
    <property type="match status" value="1"/>
</dbReference>
<organism evidence="7 8">
    <name type="scientific">Oopsacas minuta</name>
    <dbReference type="NCBI Taxonomy" id="111878"/>
    <lineage>
        <taxon>Eukaryota</taxon>
        <taxon>Metazoa</taxon>
        <taxon>Porifera</taxon>
        <taxon>Hexactinellida</taxon>
        <taxon>Hexasterophora</taxon>
        <taxon>Lyssacinosida</taxon>
        <taxon>Leucopsacidae</taxon>
        <taxon>Oopsacas</taxon>
    </lineage>
</organism>
<evidence type="ECO:0000256" key="3">
    <source>
        <dbReference type="PROSITE-ProRule" id="PRU00191"/>
    </source>
</evidence>
<evidence type="ECO:0000259" key="6">
    <source>
        <dbReference type="PROSITE" id="PS50002"/>
    </source>
</evidence>
<evidence type="ECO:0000259" key="5">
    <source>
        <dbReference type="PROSITE" id="PS50001"/>
    </source>
</evidence>
<dbReference type="InterPro" id="IPR036860">
    <property type="entry name" value="SH2_dom_sf"/>
</dbReference>
<dbReference type="Gene3D" id="2.30.30.40">
    <property type="entry name" value="SH3 Domains"/>
    <property type="match status" value="2"/>
</dbReference>
<dbReference type="Pfam" id="PF00017">
    <property type="entry name" value="SH2"/>
    <property type="match status" value="1"/>
</dbReference>
<dbReference type="InterPro" id="IPR000980">
    <property type="entry name" value="SH2"/>
</dbReference>
<gene>
    <name evidence="7" type="ORF">LOD99_454</name>
</gene>
<dbReference type="PROSITE" id="PS50002">
    <property type="entry name" value="SH3"/>
    <property type="match status" value="2"/>
</dbReference>
<comment type="caution">
    <text evidence="7">The sequence shown here is derived from an EMBL/GenBank/DDBJ whole genome shotgun (WGS) entry which is preliminary data.</text>
</comment>
<protein>
    <submittedName>
        <fullName evidence="7">Growth factor receptor-bound protein 2</fullName>
    </submittedName>
</protein>
<evidence type="ECO:0000256" key="1">
    <source>
        <dbReference type="ARBA" id="ARBA00022443"/>
    </source>
</evidence>
<accession>A0AAV7KCA4</accession>
<name>A0AAV7KCA4_9METZ</name>
<dbReference type="Pfam" id="PF00018">
    <property type="entry name" value="SH3_1"/>
    <property type="match status" value="2"/>
</dbReference>
<evidence type="ECO:0000256" key="4">
    <source>
        <dbReference type="PROSITE-ProRule" id="PRU00192"/>
    </source>
</evidence>
<keyword evidence="7" id="KW-0675">Receptor</keyword>
<keyword evidence="1 4" id="KW-0728">SH3 domain</keyword>
<dbReference type="PRINTS" id="PR01887">
    <property type="entry name" value="SPECTRNALPHA"/>
</dbReference>
<dbReference type="PRINTS" id="PR00401">
    <property type="entry name" value="SH2DOMAIN"/>
</dbReference>
<dbReference type="Proteomes" id="UP001165289">
    <property type="component" value="Unassembled WGS sequence"/>
</dbReference>
<reference evidence="7 8" key="1">
    <citation type="journal article" date="2023" name="BMC Biol.">
        <title>The compact genome of the sponge Oopsacas minuta (Hexactinellida) is lacking key metazoan core genes.</title>
        <authorList>
            <person name="Santini S."/>
            <person name="Schenkelaars Q."/>
            <person name="Jourda C."/>
            <person name="Duchesne M."/>
            <person name="Belahbib H."/>
            <person name="Rocher C."/>
            <person name="Selva M."/>
            <person name="Riesgo A."/>
            <person name="Vervoort M."/>
            <person name="Leys S.P."/>
            <person name="Kodjabachian L."/>
            <person name="Le Bivic A."/>
            <person name="Borchiellini C."/>
            <person name="Claverie J.M."/>
            <person name="Renard E."/>
        </authorList>
    </citation>
    <scope>NUCLEOTIDE SEQUENCE [LARGE SCALE GENOMIC DNA]</scope>
    <source>
        <strain evidence="7">SPO-2</strain>
    </source>
</reference>
<dbReference type="AlphaFoldDB" id="A0AAV7KCA4"/>
<dbReference type="InterPro" id="IPR043539">
    <property type="entry name" value="Grb2-like"/>
</dbReference>
<feature type="domain" description="SH2" evidence="5">
    <location>
        <begin position="60"/>
        <end position="152"/>
    </location>
</feature>
<dbReference type="SUPFAM" id="SSF50044">
    <property type="entry name" value="SH3-domain"/>
    <property type="match status" value="2"/>
</dbReference>
<dbReference type="Gene3D" id="3.30.505.10">
    <property type="entry name" value="SH2 domain"/>
    <property type="match status" value="1"/>
</dbReference>
<dbReference type="InterPro" id="IPR001452">
    <property type="entry name" value="SH3_domain"/>
</dbReference>
<dbReference type="InterPro" id="IPR036028">
    <property type="entry name" value="SH3-like_dom_sf"/>
</dbReference>
<feature type="domain" description="SH3" evidence="6">
    <location>
        <begin position="152"/>
        <end position="211"/>
    </location>
</feature>
<dbReference type="CDD" id="cd11804">
    <property type="entry name" value="SH3_GRB2_like_N"/>
    <property type="match status" value="1"/>
</dbReference>